<dbReference type="EMBL" id="GISG01049705">
    <property type="protein sequence ID" value="MBA4624968.1"/>
    <property type="molecule type" value="Transcribed_RNA"/>
</dbReference>
<evidence type="ECO:0000256" key="1">
    <source>
        <dbReference type="SAM" id="Phobius"/>
    </source>
</evidence>
<keyword evidence="1" id="KW-0472">Membrane</keyword>
<reference evidence="2" key="1">
    <citation type="journal article" date="2013" name="J. Plant Res.">
        <title>Effect of fungi and light on seed germination of three Opuntia species from semiarid lands of central Mexico.</title>
        <authorList>
            <person name="Delgado-Sanchez P."/>
            <person name="Jimenez-Bremont J.F."/>
            <person name="Guerrero-Gonzalez Mde L."/>
            <person name="Flores J."/>
        </authorList>
    </citation>
    <scope>NUCLEOTIDE SEQUENCE</scope>
    <source>
        <tissue evidence="2">Cladode</tissue>
    </source>
</reference>
<protein>
    <submittedName>
        <fullName evidence="2">Uncharacterized protein</fullName>
    </submittedName>
</protein>
<dbReference type="EMBL" id="GISG01049710">
    <property type="protein sequence ID" value="MBA4624972.1"/>
    <property type="molecule type" value="Transcribed_RNA"/>
</dbReference>
<organism evidence="2">
    <name type="scientific">Opuntia streptacantha</name>
    <name type="common">Prickly pear cactus</name>
    <name type="synonym">Opuntia cardona</name>
    <dbReference type="NCBI Taxonomy" id="393608"/>
    <lineage>
        <taxon>Eukaryota</taxon>
        <taxon>Viridiplantae</taxon>
        <taxon>Streptophyta</taxon>
        <taxon>Embryophyta</taxon>
        <taxon>Tracheophyta</taxon>
        <taxon>Spermatophyta</taxon>
        <taxon>Magnoliopsida</taxon>
        <taxon>eudicotyledons</taxon>
        <taxon>Gunneridae</taxon>
        <taxon>Pentapetalae</taxon>
        <taxon>Caryophyllales</taxon>
        <taxon>Cactineae</taxon>
        <taxon>Cactaceae</taxon>
        <taxon>Opuntioideae</taxon>
        <taxon>Opuntia</taxon>
    </lineage>
</organism>
<proteinExistence type="predicted"/>
<keyword evidence="1" id="KW-1133">Transmembrane helix</keyword>
<reference evidence="2" key="2">
    <citation type="submission" date="2020-07" db="EMBL/GenBank/DDBJ databases">
        <authorList>
            <person name="Vera ALvarez R."/>
            <person name="Arias-Moreno D.M."/>
            <person name="Jimenez-Jacinto V."/>
            <person name="Jimenez-Bremont J.F."/>
            <person name="Swaminathan K."/>
            <person name="Moose S.P."/>
            <person name="Guerrero-Gonzalez M.L."/>
            <person name="Marino-Ramirez L."/>
            <person name="Landsman D."/>
            <person name="Rodriguez-Kessler M."/>
            <person name="Delgado-Sanchez P."/>
        </authorList>
    </citation>
    <scope>NUCLEOTIDE SEQUENCE</scope>
    <source>
        <tissue evidence="2">Cladode</tissue>
    </source>
</reference>
<sequence length="101" mass="11630">MDKPYLGSWHKPSISDRACSLKDSFLVYSFIVYKLSSICIVMAGYVTFCLFISSKRDQELKRFMVHLVVVIPFLRSFAVTMFMVVHMYELVHPNPASAIVM</sequence>
<keyword evidence="1" id="KW-0812">Transmembrane</keyword>
<name>A0A7C8YRN9_OPUST</name>
<feature type="transmembrane region" description="Helical" evidence="1">
    <location>
        <begin position="63"/>
        <end position="85"/>
    </location>
</feature>
<accession>A0A7C8YRN9</accession>
<dbReference type="AlphaFoldDB" id="A0A7C8YRN9"/>
<feature type="transmembrane region" description="Helical" evidence="1">
    <location>
        <begin position="30"/>
        <end position="51"/>
    </location>
</feature>
<evidence type="ECO:0000313" key="2">
    <source>
        <dbReference type="EMBL" id="MBA4624972.1"/>
    </source>
</evidence>